<dbReference type="GO" id="GO:0016491">
    <property type="term" value="F:oxidoreductase activity"/>
    <property type="evidence" value="ECO:0007669"/>
    <property type="project" value="InterPro"/>
</dbReference>
<organism evidence="2 3">
    <name type="scientific">Ruminococcus albus SY3</name>
    <dbReference type="NCBI Taxonomy" id="1341156"/>
    <lineage>
        <taxon>Bacteria</taxon>
        <taxon>Bacillati</taxon>
        <taxon>Bacillota</taxon>
        <taxon>Clostridia</taxon>
        <taxon>Eubacteriales</taxon>
        <taxon>Oscillospiraceae</taxon>
        <taxon>Ruminococcus</taxon>
    </lineage>
</organism>
<feature type="domain" description="Nitrite/Sulfite reductase ferredoxin-like" evidence="1">
    <location>
        <begin position="1"/>
        <end position="41"/>
    </location>
</feature>
<gene>
    <name evidence="2" type="ORF">RASY3_19820</name>
</gene>
<reference evidence="2 3" key="1">
    <citation type="submission" date="2013-06" db="EMBL/GenBank/DDBJ databases">
        <title>Rumen cellulosomics: divergent fiber-degrading strategies revealed by comparative genome-wide analysis of six Ruminococcal strains.</title>
        <authorList>
            <person name="Dassa B."/>
            <person name="Borovok I."/>
            <person name="Lamed R."/>
            <person name="Flint H."/>
            <person name="Yeoman C.J."/>
            <person name="White B."/>
            <person name="Bayer E.A."/>
        </authorList>
    </citation>
    <scope>NUCLEOTIDE SEQUENCE [LARGE SCALE GENOMIC DNA]</scope>
    <source>
        <strain evidence="2 3">SY3</strain>
    </source>
</reference>
<keyword evidence="3" id="KW-1185">Reference proteome</keyword>
<evidence type="ECO:0000313" key="2">
    <source>
        <dbReference type="EMBL" id="EXM38762.1"/>
    </source>
</evidence>
<comment type="caution">
    <text evidence="2">The sequence shown here is derived from an EMBL/GenBank/DDBJ whole genome shotgun (WGS) entry which is preliminary data.</text>
</comment>
<accession>A0A011UZZ3</accession>
<sequence>MQKIVDVAKKYNGILKITSGQRILITNLKQEDLENIWNELGMEPAIHSYSSSSSILWINYIINKKIHL</sequence>
<proteinExistence type="predicted"/>
<dbReference type="EMBL" id="JEOB01000004">
    <property type="protein sequence ID" value="EXM38762.1"/>
    <property type="molecule type" value="Genomic_DNA"/>
</dbReference>
<protein>
    <recommendedName>
        <fullName evidence="1">Nitrite/Sulfite reductase ferredoxin-like domain-containing protein</fullName>
    </recommendedName>
</protein>
<dbReference type="SUPFAM" id="SSF55124">
    <property type="entry name" value="Nitrite/Sulfite reductase N-terminal domain-like"/>
    <property type="match status" value="1"/>
</dbReference>
<evidence type="ECO:0000259" key="1">
    <source>
        <dbReference type="Pfam" id="PF03460"/>
    </source>
</evidence>
<dbReference type="Proteomes" id="UP000021369">
    <property type="component" value="Unassembled WGS sequence"/>
</dbReference>
<dbReference type="InterPro" id="IPR036136">
    <property type="entry name" value="Nit/Sulf_reduc_fer-like_dom_sf"/>
</dbReference>
<evidence type="ECO:0000313" key="3">
    <source>
        <dbReference type="Proteomes" id="UP000021369"/>
    </source>
</evidence>
<dbReference type="InterPro" id="IPR005117">
    <property type="entry name" value="NiRdtase/SiRdtase_haem-b_fer"/>
</dbReference>
<dbReference type="Pfam" id="PF03460">
    <property type="entry name" value="NIR_SIR_ferr"/>
    <property type="match status" value="1"/>
</dbReference>
<name>A0A011UZZ3_RUMAL</name>
<dbReference type="AlphaFoldDB" id="A0A011UZZ3"/>